<feature type="region of interest" description="Disordered" evidence="3">
    <location>
        <begin position="535"/>
        <end position="561"/>
    </location>
</feature>
<dbReference type="InterPro" id="IPR043129">
    <property type="entry name" value="ATPase_NBD"/>
</dbReference>
<keyword evidence="1" id="KW-0547">Nucleotide-binding</keyword>
<dbReference type="GO" id="GO:0005829">
    <property type="term" value="C:cytosol"/>
    <property type="evidence" value="ECO:0007669"/>
    <property type="project" value="TreeGrafter"/>
</dbReference>
<sequence length="837" mass="92441">MAVIGIDLGSLNSVMATIQRGTVSVVTTELSDRVTPSLVGFTDDQRLLGDHALAQMKSNAKNTCRYFRNVLGEIYDPSSSHLKKEFDLSLQNMTPLPPNNIMGYRVHYRGQEMEISAERVAAAFLTKLRQVAESSLQKAVSEVVIACPPWFRDANRSALLDAAQIAGLKCLRVISDMAATCLDYGMYRRQHFAADRPHIVAFVGVGHSCASACIAAFWADRMRILAEVSDPELGGRDMDYEIVRHFATAFENKTKLNPLASLKARLKLEDQANKAKKILSANSETSFHVECLMEDEDCSGLLTRDAFEELCAQRLVPRLEALLQAALDKSGLKKEDLMSVEIVGGGTRIPWVQRCITNTYGLELSRTLAADETVARGCALQAAMASSSFKVKEYGFGERTLHPICLTWAEGEQPVAVQPLSSSGHPLQDSAEVAGGVETIQGQAPSGEPCILIPAGSDTNTIRKITFLRNGPFTLKAQYADLPAGSPAAQLDACHVSLTPAAEPQEIQIFVHLNYCGLLRFARVCVKQKREEEEVVQKDAATSASSPAGAEGAAAAEAEKMRQTEVRRVVRTVKIDVPYQVQEAPSRPTTLQLRDFREDELNMDNEDRMTRDKMDKLNELESYLYTLRDDIDDRLREFAAADERDRIQAQLEATQTWLDDVFCDTKSVAKSAVVTKLEELHEMGDRVTRRFEEFNQRKEAEQLLHTAVSESRLAAQSHDEAYAHIPTEEKRKVMEMADETEAWLSEMMAKQNGMALYLDPILTVKEMHKKRDALMRFSHKVFATPKPKPAPPQEPAGSQQDVDMSAGEEKAGGEQSDAAPPQGGESEAAQHPPQPAA</sequence>
<gene>
    <name evidence="4" type="ORF">BESB_039990</name>
</gene>
<proteinExistence type="predicted"/>
<dbReference type="PRINTS" id="PR00301">
    <property type="entry name" value="HEATSHOCK70"/>
</dbReference>
<keyword evidence="2" id="KW-0067">ATP-binding</keyword>
<feature type="region of interest" description="Disordered" evidence="3">
    <location>
        <begin position="782"/>
        <end position="837"/>
    </location>
</feature>
<name>A0A2A9MMA9_BESBE</name>
<dbReference type="PANTHER" id="PTHR45639">
    <property type="entry name" value="HSC70CB, ISOFORM G-RELATED"/>
    <property type="match status" value="1"/>
</dbReference>
<dbReference type="PANTHER" id="PTHR45639:SF4">
    <property type="entry name" value="HSC70CB, ISOFORM G"/>
    <property type="match status" value="1"/>
</dbReference>
<dbReference type="Gene3D" id="3.90.640.10">
    <property type="entry name" value="Actin, Chain A, domain 4"/>
    <property type="match status" value="1"/>
</dbReference>
<dbReference type="STRING" id="94643.A0A2A9MMA9"/>
<dbReference type="SUPFAM" id="SSF100934">
    <property type="entry name" value="Heat shock protein 70kD (HSP70), C-terminal subdomain"/>
    <property type="match status" value="2"/>
</dbReference>
<accession>A0A2A9MMA9</accession>
<dbReference type="PROSITE" id="PS01036">
    <property type="entry name" value="HSP70_3"/>
    <property type="match status" value="1"/>
</dbReference>
<comment type="caution">
    <text evidence="4">The sequence shown here is derived from an EMBL/GenBank/DDBJ whole genome shotgun (WGS) entry which is preliminary data.</text>
</comment>
<dbReference type="GO" id="GO:0005634">
    <property type="term" value="C:nucleus"/>
    <property type="evidence" value="ECO:0007669"/>
    <property type="project" value="TreeGrafter"/>
</dbReference>
<dbReference type="CDD" id="cd11732">
    <property type="entry name" value="ASKHA_NBD_HSP70_HSP105-110-like"/>
    <property type="match status" value="1"/>
</dbReference>
<protein>
    <submittedName>
        <fullName evidence="4">DnaK family protein</fullName>
    </submittedName>
</protein>
<dbReference type="VEuPathDB" id="ToxoDB:BESB_039990"/>
<reference evidence="4 5" key="1">
    <citation type="submission" date="2017-09" db="EMBL/GenBank/DDBJ databases">
        <title>Genome sequencing of Besnoitia besnoiti strain Bb-Ger1.</title>
        <authorList>
            <person name="Schares G."/>
            <person name="Venepally P."/>
            <person name="Lorenzi H.A."/>
        </authorList>
    </citation>
    <scope>NUCLEOTIDE SEQUENCE [LARGE SCALE GENOMIC DNA]</scope>
    <source>
        <strain evidence="4 5">Bb-Ger1</strain>
    </source>
</reference>
<dbReference type="InterPro" id="IPR013126">
    <property type="entry name" value="Hsp_70_fam"/>
</dbReference>
<evidence type="ECO:0000313" key="5">
    <source>
        <dbReference type="Proteomes" id="UP000224006"/>
    </source>
</evidence>
<dbReference type="Proteomes" id="UP000224006">
    <property type="component" value="Chromosome II"/>
</dbReference>
<dbReference type="Gene3D" id="3.30.30.30">
    <property type="match status" value="1"/>
</dbReference>
<dbReference type="KEGG" id="bbes:BESB_039990"/>
<keyword evidence="5" id="KW-1185">Reference proteome</keyword>
<organism evidence="4 5">
    <name type="scientific">Besnoitia besnoiti</name>
    <name type="common">Apicomplexan protozoan</name>
    <dbReference type="NCBI Taxonomy" id="94643"/>
    <lineage>
        <taxon>Eukaryota</taxon>
        <taxon>Sar</taxon>
        <taxon>Alveolata</taxon>
        <taxon>Apicomplexa</taxon>
        <taxon>Conoidasida</taxon>
        <taxon>Coccidia</taxon>
        <taxon>Eucoccidiorida</taxon>
        <taxon>Eimeriorina</taxon>
        <taxon>Sarcocystidae</taxon>
        <taxon>Besnoitia</taxon>
    </lineage>
</organism>
<dbReference type="OrthoDB" id="434160at2759"/>
<dbReference type="GO" id="GO:0005524">
    <property type="term" value="F:ATP binding"/>
    <property type="evidence" value="ECO:0007669"/>
    <property type="project" value="UniProtKB-KW"/>
</dbReference>
<dbReference type="AlphaFoldDB" id="A0A2A9MMA9"/>
<dbReference type="SUPFAM" id="SSF53067">
    <property type="entry name" value="Actin-like ATPase domain"/>
    <property type="match status" value="2"/>
</dbReference>
<dbReference type="RefSeq" id="XP_029221550.1">
    <property type="nucleotide sequence ID" value="XM_029362585.1"/>
</dbReference>
<dbReference type="InterPro" id="IPR029048">
    <property type="entry name" value="HSP70_C_sf"/>
</dbReference>
<evidence type="ECO:0000256" key="1">
    <source>
        <dbReference type="ARBA" id="ARBA00022741"/>
    </source>
</evidence>
<dbReference type="Pfam" id="PF00012">
    <property type="entry name" value="HSP70"/>
    <property type="match status" value="2"/>
</dbReference>
<feature type="compositionally biased region" description="Low complexity" evidence="3">
    <location>
        <begin position="538"/>
        <end position="556"/>
    </location>
</feature>
<evidence type="ECO:0000313" key="4">
    <source>
        <dbReference type="EMBL" id="PFH37541.1"/>
    </source>
</evidence>
<dbReference type="EMBL" id="NWUJ01000002">
    <property type="protein sequence ID" value="PFH37541.1"/>
    <property type="molecule type" value="Genomic_DNA"/>
</dbReference>
<dbReference type="Gene3D" id="1.20.1270.10">
    <property type="match status" value="1"/>
</dbReference>
<dbReference type="Gene3D" id="2.60.34.10">
    <property type="entry name" value="Substrate Binding Domain Of DNAk, Chain A, domain 1"/>
    <property type="match status" value="1"/>
</dbReference>
<dbReference type="Gene3D" id="3.30.420.40">
    <property type="match status" value="2"/>
</dbReference>
<dbReference type="InterPro" id="IPR029047">
    <property type="entry name" value="HSP70_peptide-bd_sf"/>
</dbReference>
<dbReference type="GO" id="GO:0140662">
    <property type="term" value="F:ATP-dependent protein folding chaperone"/>
    <property type="evidence" value="ECO:0007669"/>
    <property type="project" value="InterPro"/>
</dbReference>
<dbReference type="InterPro" id="IPR018181">
    <property type="entry name" value="Heat_shock_70_CS"/>
</dbReference>
<evidence type="ECO:0000256" key="3">
    <source>
        <dbReference type="SAM" id="MobiDB-lite"/>
    </source>
</evidence>
<dbReference type="GeneID" id="40308980"/>
<evidence type="ECO:0000256" key="2">
    <source>
        <dbReference type="ARBA" id="ARBA00022840"/>
    </source>
</evidence>
<dbReference type="FunFam" id="3.90.640.10:FF:000004">
    <property type="entry name" value="Heat shock 70 kDa protein 4"/>
    <property type="match status" value="1"/>
</dbReference>